<keyword evidence="3" id="KW-1185">Reference proteome</keyword>
<evidence type="ECO:0000313" key="3">
    <source>
        <dbReference type="Proteomes" id="UP000887572"/>
    </source>
</evidence>
<name>A0A914H1Q3_GLORO</name>
<reference evidence="4" key="1">
    <citation type="submission" date="2022-11" db="UniProtKB">
        <authorList>
            <consortium name="WormBaseParasite"/>
        </authorList>
    </citation>
    <scope>IDENTIFICATION</scope>
</reference>
<dbReference type="WBParaSite" id="Gr19_v10_g132.t1">
    <property type="protein sequence ID" value="Gr19_v10_g132.t1"/>
    <property type="gene ID" value="Gr19_v10_g132"/>
</dbReference>
<feature type="chain" id="PRO_5037218717" evidence="2">
    <location>
        <begin position="22"/>
        <end position="684"/>
    </location>
</feature>
<sequence>MVQKLPLFFLPICALLLYADAMPNPKLERTLSRKRTSAMPPEEASKMFEKQTKPSKKMAKVSSEVSSKDLGGHKVDSIGQHTENIGGQNVEQPGTPQIEEHAIASTSESMDPKSQLEELLEMNVTLMWEMAVRSEDDQITMSVPEYELITDLEDEQVTDLEDGQITDLEDELITDLEVEQIIEQLRLEDELIADLEDEQIIDTDDDMLQWFPTFIFMKLEKFLPNVPQGDGQHKAELSKLVASWKAETEQTAQIEQIVNSLDMYRMELRDRIMPGVKLTSPVVKILLNQGINNSHAEEKKAFLKKMGNKMPTSYANKFFGSIEIATAYLNQAVEIGQWAQNSDFLKSAQLENLPKLVEQNLSELANLRDAMAVKLGIDLAKIDMPKLMAKSSPSLDNIFTRNLPEKHAEIKDIAQREKAKISDAQIAAVHLLAALRAACYEVAALSVEQSVDIEHETAHVKKIENNLDTYREELRKRIMTGVNGVTPAVLDTLLDQGINDSHAEEKNAFLWKMVIQKPTRYVKNVGQFFGGIEIATAYLNQAVEIGQLAQNFLKSAQLENLPKLVEQNLSELANLRDAMAVKLGIDLAKIDMPKLMAENSPSLDNIFTRNLPEKHAEIKDIAQSEEAKINDAQIAAENLFTALSAASTEVAALEAELLGIKITWRAFQTVGDVSKMAQILQQIR</sequence>
<feature type="signal peptide" evidence="2">
    <location>
        <begin position="1"/>
        <end position="21"/>
    </location>
</feature>
<organism evidence="3 4">
    <name type="scientific">Globodera rostochiensis</name>
    <name type="common">Golden nematode worm</name>
    <name type="synonym">Heterodera rostochiensis</name>
    <dbReference type="NCBI Taxonomy" id="31243"/>
    <lineage>
        <taxon>Eukaryota</taxon>
        <taxon>Metazoa</taxon>
        <taxon>Ecdysozoa</taxon>
        <taxon>Nematoda</taxon>
        <taxon>Chromadorea</taxon>
        <taxon>Rhabditida</taxon>
        <taxon>Tylenchina</taxon>
        <taxon>Tylenchomorpha</taxon>
        <taxon>Tylenchoidea</taxon>
        <taxon>Heteroderidae</taxon>
        <taxon>Heteroderinae</taxon>
        <taxon>Globodera</taxon>
    </lineage>
</organism>
<evidence type="ECO:0000256" key="2">
    <source>
        <dbReference type="SAM" id="SignalP"/>
    </source>
</evidence>
<dbReference type="Proteomes" id="UP000887572">
    <property type="component" value="Unplaced"/>
</dbReference>
<evidence type="ECO:0000313" key="4">
    <source>
        <dbReference type="WBParaSite" id="Gr19_v10_g132.t1"/>
    </source>
</evidence>
<feature type="region of interest" description="Disordered" evidence="1">
    <location>
        <begin position="29"/>
        <end position="58"/>
    </location>
</feature>
<protein>
    <submittedName>
        <fullName evidence="4">Uncharacterized protein</fullName>
    </submittedName>
</protein>
<feature type="compositionally biased region" description="Basic and acidic residues" evidence="1">
    <location>
        <begin position="43"/>
        <end position="52"/>
    </location>
</feature>
<proteinExistence type="predicted"/>
<dbReference type="AlphaFoldDB" id="A0A914H1Q3"/>
<accession>A0A914H1Q3</accession>
<evidence type="ECO:0000256" key="1">
    <source>
        <dbReference type="SAM" id="MobiDB-lite"/>
    </source>
</evidence>
<keyword evidence="2" id="KW-0732">Signal</keyword>